<feature type="transmembrane region" description="Helical" evidence="1">
    <location>
        <begin position="12"/>
        <end position="41"/>
    </location>
</feature>
<proteinExistence type="predicted"/>
<organism evidence="2 5">
    <name type="scientific">Cellulosimicrobium cellulans</name>
    <name type="common">Arthrobacter luteus</name>
    <dbReference type="NCBI Taxonomy" id="1710"/>
    <lineage>
        <taxon>Bacteria</taxon>
        <taxon>Bacillati</taxon>
        <taxon>Actinomycetota</taxon>
        <taxon>Actinomycetes</taxon>
        <taxon>Micrococcales</taxon>
        <taxon>Promicromonosporaceae</taxon>
        <taxon>Cellulosimicrobium</taxon>
    </lineage>
</organism>
<gene>
    <name evidence="2" type="ORF">Ccel01_03290</name>
    <name evidence="3" type="ORF">FOG94_04410</name>
</gene>
<accession>A0AAV5P3P2</accession>
<dbReference type="RefSeq" id="WP_043652929.1">
    <property type="nucleotide sequence ID" value="NZ_BSTG01000001.1"/>
</dbReference>
<evidence type="ECO:0000313" key="4">
    <source>
        <dbReference type="Proteomes" id="UP000319068"/>
    </source>
</evidence>
<evidence type="ECO:0000313" key="2">
    <source>
        <dbReference type="EMBL" id="GLY55727.1"/>
    </source>
</evidence>
<dbReference type="EMBL" id="BSTG01000001">
    <property type="protein sequence ID" value="GLY55727.1"/>
    <property type="molecule type" value="Genomic_DNA"/>
</dbReference>
<evidence type="ECO:0000256" key="1">
    <source>
        <dbReference type="SAM" id="Phobius"/>
    </source>
</evidence>
<sequence length="100" mass="10611">MSWTTPAKKAVSGLVLAVIACVIFFGAAAVGSFLTAVVVAPDAPDVTTPVPRGALNALYVCGFVLFLWGTFRMTTATWEMIGSIRRPAEPDAAPRRRASR</sequence>
<name>A0AAV5P3P2_CELCE</name>
<evidence type="ECO:0000313" key="3">
    <source>
        <dbReference type="EMBL" id="QDP74506.1"/>
    </source>
</evidence>
<feature type="transmembrane region" description="Helical" evidence="1">
    <location>
        <begin position="53"/>
        <end position="71"/>
    </location>
</feature>
<dbReference type="EMBL" id="CP041694">
    <property type="protein sequence ID" value="QDP74506.1"/>
    <property type="molecule type" value="Genomic_DNA"/>
</dbReference>
<dbReference type="Proteomes" id="UP001165168">
    <property type="component" value="Unassembled WGS sequence"/>
</dbReference>
<keyword evidence="4" id="KW-1185">Reference proteome</keyword>
<reference evidence="2" key="2">
    <citation type="submission" date="2023-03" db="EMBL/GenBank/DDBJ databases">
        <title>Cellulosimicrobium cellulans NBRC 103059.</title>
        <authorList>
            <person name="Ichikawa N."/>
            <person name="Sato H."/>
            <person name="Tonouchi N."/>
        </authorList>
    </citation>
    <scope>NUCLEOTIDE SEQUENCE</scope>
    <source>
        <strain evidence="2">NBRC 103059</strain>
    </source>
</reference>
<protein>
    <submittedName>
        <fullName evidence="2">Uncharacterized protein</fullName>
    </submittedName>
</protein>
<keyword evidence="1" id="KW-0812">Transmembrane</keyword>
<keyword evidence="1" id="KW-0472">Membrane</keyword>
<keyword evidence="1" id="KW-1133">Transmembrane helix</keyword>
<reference evidence="3 4" key="1">
    <citation type="submission" date="2019-07" db="EMBL/GenBank/DDBJ databases">
        <title>Complete Genome Sequence and Methylome Analysis of Arthrobacter luteus NEB113.</title>
        <authorList>
            <person name="Fomenkov A."/>
            <person name="Anton B.P."/>
            <person name="Vincze T."/>
            <person name="Roberts R.J."/>
        </authorList>
    </citation>
    <scope>NUCLEOTIDE SEQUENCE [LARGE SCALE GENOMIC DNA]</scope>
    <source>
        <strain evidence="3 4">NEB113</strain>
    </source>
</reference>
<dbReference type="Proteomes" id="UP000319068">
    <property type="component" value="Chromosome"/>
</dbReference>
<evidence type="ECO:0000313" key="5">
    <source>
        <dbReference type="Proteomes" id="UP001165168"/>
    </source>
</evidence>
<dbReference type="AlphaFoldDB" id="A0AAV5P3P2"/>